<dbReference type="InterPro" id="IPR051263">
    <property type="entry name" value="C-type_cytochrome_biogenesis"/>
</dbReference>
<evidence type="ECO:0000256" key="5">
    <source>
        <dbReference type="SAM" id="Phobius"/>
    </source>
</evidence>
<keyword evidence="2" id="KW-0201">Cytochrome c-type biogenesis</keyword>
<dbReference type="InterPro" id="IPR011990">
    <property type="entry name" value="TPR-like_helical_dom_sf"/>
</dbReference>
<gene>
    <name evidence="8" type="ORF">GCM10007875_18770</name>
</gene>
<dbReference type="EMBL" id="BSOJ01000018">
    <property type="protein sequence ID" value="GLR26787.1"/>
    <property type="molecule type" value="Genomic_DNA"/>
</dbReference>
<evidence type="ECO:0000256" key="2">
    <source>
        <dbReference type="ARBA" id="ARBA00022748"/>
    </source>
</evidence>
<feature type="compositionally biased region" description="Polar residues" evidence="4">
    <location>
        <begin position="299"/>
        <end position="316"/>
    </location>
</feature>
<comment type="caution">
    <text evidence="8">The sequence shown here is derived from an EMBL/GenBank/DDBJ whole genome shotgun (WGS) entry which is preliminary data.</text>
</comment>
<evidence type="ECO:0000256" key="4">
    <source>
        <dbReference type="SAM" id="MobiDB-lite"/>
    </source>
</evidence>
<feature type="region of interest" description="Disordered" evidence="4">
    <location>
        <begin position="297"/>
        <end position="316"/>
    </location>
</feature>
<protein>
    <recommendedName>
        <fullName evidence="10">C-type cytochrome biogenesis protein CcmI</fullName>
    </recommendedName>
</protein>
<feature type="domain" description="Cytochrome c-type biogenesis protein H Ig-like" evidence="6">
    <location>
        <begin position="322"/>
        <end position="418"/>
    </location>
</feature>
<keyword evidence="3" id="KW-0802">TPR repeat</keyword>
<evidence type="ECO:0000256" key="3">
    <source>
        <dbReference type="ARBA" id="ARBA00022803"/>
    </source>
</evidence>
<dbReference type="Pfam" id="PF23914">
    <property type="entry name" value="TPR_CcmH_CycH"/>
    <property type="match status" value="1"/>
</dbReference>
<keyword evidence="5" id="KW-0472">Membrane</keyword>
<dbReference type="Gene3D" id="1.25.40.10">
    <property type="entry name" value="Tetratricopeptide repeat domain"/>
    <property type="match status" value="1"/>
</dbReference>
<name>A0ABQ5YRU1_9BURK</name>
<dbReference type="InterPro" id="IPR056413">
    <property type="entry name" value="TPR_CcmH_CycH"/>
</dbReference>
<dbReference type="InterPro" id="IPR056412">
    <property type="entry name" value="Ig_CycH"/>
</dbReference>
<dbReference type="Proteomes" id="UP001156664">
    <property type="component" value="Unassembled WGS sequence"/>
</dbReference>
<dbReference type="RefSeq" id="WP_284281454.1">
    <property type="nucleotide sequence ID" value="NZ_BSOJ01000018.1"/>
</dbReference>
<accession>A0ABQ5YRU1</accession>
<keyword evidence="1" id="KW-0677">Repeat</keyword>
<evidence type="ECO:0000259" key="7">
    <source>
        <dbReference type="Pfam" id="PF23914"/>
    </source>
</evidence>
<evidence type="ECO:0008006" key="10">
    <source>
        <dbReference type="Google" id="ProtNLM"/>
    </source>
</evidence>
<keyword evidence="5" id="KW-0812">Transmembrane</keyword>
<dbReference type="Pfam" id="PF23892">
    <property type="entry name" value="Ig_CycH"/>
    <property type="match status" value="1"/>
</dbReference>
<dbReference type="PANTHER" id="PTHR47870">
    <property type="entry name" value="CYTOCHROME C-TYPE BIOGENESIS PROTEIN CCMH"/>
    <property type="match status" value="1"/>
</dbReference>
<feature type="domain" description="Cytochrome c-type biogenesis protein H TPR" evidence="7">
    <location>
        <begin position="141"/>
        <end position="285"/>
    </location>
</feature>
<evidence type="ECO:0000256" key="1">
    <source>
        <dbReference type="ARBA" id="ARBA00022737"/>
    </source>
</evidence>
<evidence type="ECO:0000313" key="9">
    <source>
        <dbReference type="Proteomes" id="UP001156664"/>
    </source>
</evidence>
<dbReference type="SUPFAM" id="SSF48452">
    <property type="entry name" value="TPR-like"/>
    <property type="match status" value="1"/>
</dbReference>
<feature type="transmembrane region" description="Helical" evidence="5">
    <location>
        <begin position="106"/>
        <end position="128"/>
    </location>
</feature>
<evidence type="ECO:0000313" key="8">
    <source>
        <dbReference type="EMBL" id="GLR26787.1"/>
    </source>
</evidence>
<organism evidence="8 9">
    <name type="scientific">Limnobacter litoralis</name>
    <dbReference type="NCBI Taxonomy" id="481366"/>
    <lineage>
        <taxon>Bacteria</taxon>
        <taxon>Pseudomonadati</taxon>
        <taxon>Pseudomonadota</taxon>
        <taxon>Betaproteobacteria</taxon>
        <taxon>Burkholderiales</taxon>
        <taxon>Burkholderiaceae</taxon>
        <taxon>Limnobacter</taxon>
    </lineage>
</organism>
<dbReference type="PANTHER" id="PTHR47870:SF1">
    <property type="entry name" value="CYTOCHROME C-TYPE BIOGENESIS PROTEIN CCMH"/>
    <property type="match status" value="1"/>
</dbReference>
<keyword evidence="9" id="KW-1185">Reference proteome</keyword>
<proteinExistence type="predicted"/>
<reference evidence="9" key="1">
    <citation type="journal article" date="2019" name="Int. J. Syst. Evol. Microbiol.">
        <title>The Global Catalogue of Microorganisms (GCM) 10K type strain sequencing project: providing services to taxonomists for standard genome sequencing and annotation.</title>
        <authorList>
            <consortium name="The Broad Institute Genomics Platform"/>
            <consortium name="The Broad Institute Genome Sequencing Center for Infectious Disease"/>
            <person name="Wu L."/>
            <person name="Ma J."/>
        </authorList>
    </citation>
    <scope>NUCLEOTIDE SEQUENCE [LARGE SCALE GENOMIC DNA]</scope>
    <source>
        <strain evidence="9">NBRC 105857</strain>
    </source>
</reference>
<keyword evidence="5" id="KW-1133">Transmembrane helix</keyword>
<evidence type="ECO:0000259" key="6">
    <source>
        <dbReference type="Pfam" id="PF23892"/>
    </source>
</evidence>
<sequence>MTLSFAFFSLIFLFLIGFVVRQVWSLFFVPNPSGQTPGGEGLANSPEWAALYNTRAEIDSDPLLETESREVLLGNWRQMASEIKSRASVLKARNDESVISGYSLSILNIVAAFVLLGAIGFTWFVGGFQFDFTHWPRGLGQSAPAQVENVDQAVAASKGHPGDNTSMKARIAELETKLKSDPQDLDGWVLLARSQAALGRYGDSAASLKRALQLSPGHPVLLADLADMVAMNNNKNLLGEPEKYIQEALKNDPSNEKAIALAATAAEQAGDKARAAAYWKRLEEVQQQALARQQQMNQTNAGVNQAQNTESTATEQGDLQVRAQVSVPSSFSNAQHPNAALFVFIKGQPGPGMPLAVVRVPASEIRSGVNPVRISSGDFIQGGSLASLPDKVFIQARLAMSGTPAPSPDDLSSAWMSLSKSALGQLIELSLTR</sequence>